<proteinExistence type="predicted"/>
<evidence type="ECO:0000313" key="2">
    <source>
        <dbReference type="Proteomes" id="UP001327093"/>
    </source>
</evidence>
<evidence type="ECO:0008006" key="3">
    <source>
        <dbReference type="Google" id="ProtNLM"/>
    </source>
</evidence>
<protein>
    <recommendedName>
        <fullName evidence="3">PE-PGRS family protein</fullName>
    </recommendedName>
</protein>
<dbReference type="RefSeq" id="WP_324267278.1">
    <property type="nucleotide sequence ID" value="NZ_JAWLNX010000014.1"/>
</dbReference>
<reference evidence="1 2" key="1">
    <citation type="submission" date="2023-10" db="EMBL/GenBank/DDBJ databases">
        <title>Saccharopolyspora sp. nov., isolated from mangrove soil.</title>
        <authorList>
            <person name="Lu Y."/>
            <person name="Liu W."/>
        </authorList>
    </citation>
    <scope>NUCLEOTIDE SEQUENCE [LARGE SCALE GENOMIC DNA]</scope>
    <source>
        <strain evidence="1 2">S2-29</strain>
    </source>
</reference>
<keyword evidence="2" id="KW-1185">Reference proteome</keyword>
<name>A0ABU6AEH2_9PSEU</name>
<evidence type="ECO:0000313" key="1">
    <source>
        <dbReference type="EMBL" id="MEB3369794.1"/>
    </source>
</evidence>
<accession>A0ABU6AEH2</accession>
<dbReference type="EMBL" id="JAWLNX010000014">
    <property type="protein sequence ID" value="MEB3369794.1"/>
    <property type="molecule type" value="Genomic_DNA"/>
</dbReference>
<gene>
    <name evidence="1" type="ORF">R4I43_20495</name>
</gene>
<sequence>MDLVRETQRSLYATVGATAWVVDALRGAPGWVGHAWRERNQVMQRLGSAFDDLSERGQAIVGGAQQELEDGVDEADQAVRRAGREVDQAARRIPGAAEAEGAVVGAFIGEEDLPISHYDKLTADEIVHKLHSLSQFELRKVRGYETRHHARATVIGRIDKLCEDQPWPGYDEMNLDEILPKVRELPAEEQTKLVSYERRHKNRRTIVDAFSHT</sequence>
<organism evidence="1 2">
    <name type="scientific">Saccharopolyspora mangrovi</name>
    <dbReference type="NCBI Taxonomy" id="3082379"/>
    <lineage>
        <taxon>Bacteria</taxon>
        <taxon>Bacillati</taxon>
        <taxon>Actinomycetota</taxon>
        <taxon>Actinomycetes</taxon>
        <taxon>Pseudonocardiales</taxon>
        <taxon>Pseudonocardiaceae</taxon>
        <taxon>Saccharopolyspora</taxon>
    </lineage>
</organism>
<comment type="caution">
    <text evidence="1">The sequence shown here is derived from an EMBL/GenBank/DDBJ whole genome shotgun (WGS) entry which is preliminary data.</text>
</comment>
<dbReference type="Proteomes" id="UP001327093">
    <property type="component" value="Unassembled WGS sequence"/>
</dbReference>